<feature type="domain" description="PPM-type phosphatase" evidence="2">
    <location>
        <begin position="188"/>
        <end position="404"/>
    </location>
</feature>
<proteinExistence type="predicted"/>
<evidence type="ECO:0000313" key="4">
    <source>
        <dbReference type="Proteomes" id="UP001229346"/>
    </source>
</evidence>
<evidence type="ECO:0000313" key="3">
    <source>
        <dbReference type="EMBL" id="MDQ0111011.1"/>
    </source>
</evidence>
<name>A0ABT9TVV6_PAEHA</name>
<dbReference type="EMBL" id="JAUSSU010000001">
    <property type="protein sequence ID" value="MDQ0111011.1"/>
    <property type="molecule type" value="Genomic_DNA"/>
</dbReference>
<dbReference type="Proteomes" id="UP001229346">
    <property type="component" value="Unassembled WGS sequence"/>
</dbReference>
<dbReference type="Pfam" id="PF07228">
    <property type="entry name" value="SpoIIE"/>
    <property type="match status" value="1"/>
</dbReference>
<dbReference type="PANTHER" id="PTHR43156">
    <property type="entry name" value="STAGE II SPORULATION PROTEIN E-RELATED"/>
    <property type="match status" value="1"/>
</dbReference>
<dbReference type="InterPro" id="IPR052016">
    <property type="entry name" value="Bact_Sigma-Reg"/>
</dbReference>
<dbReference type="SUPFAM" id="SSF55781">
    <property type="entry name" value="GAF domain-like"/>
    <property type="match status" value="1"/>
</dbReference>
<dbReference type="Gene3D" id="3.30.450.40">
    <property type="match status" value="1"/>
</dbReference>
<dbReference type="InterPro" id="IPR036457">
    <property type="entry name" value="PPM-type-like_dom_sf"/>
</dbReference>
<evidence type="ECO:0000256" key="1">
    <source>
        <dbReference type="ARBA" id="ARBA00022801"/>
    </source>
</evidence>
<evidence type="ECO:0000259" key="2">
    <source>
        <dbReference type="SMART" id="SM00331"/>
    </source>
</evidence>
<sequence length="405" mass="43751">MSQLEWIIGAAGIGAAAYTLVRNRRLAAKLKRAETLLDLSAEFHASLNKPELLSTVNEAARRLVFAEEAAVGFEEDEAVQGADGLMGRASSANVVTIPMTSRGRKLGVLQAAGKSGGTAFSRDDREALAKLAGPLALALDNAMLYEALEESVSELQHATALKERLESELQIAGSIQLSFLPTTMPSANEPFDVCALLKSAKEVGGDFYNFFKIDDDHLFFTLGDVSDKGIPAALFMAMTLSLLKGKMNPKLSPGELLEKVNDELCTDNAQLFATIVCGVLQISTGDVVLSDGGHCTPYVVKADGAVLPIKLRKGIPLGSFPEFVYYDQTIRLDRGDRLIVYTDGITEAENALQEQYTVHRLQQFLSQTSGYSSAEIIDALLMDVFMFADGAPQSDDIAVLCLMRR</sequence>
<dbReference type="SMART" id="SM00331">
    <property type="entry name" value="PP2C_SIG"/>
    <property type="match status" value="1"/>
</dbReference>
<organism evidence="3 4">
    <name type="scientific">Paenibacillus harenae</name>
    <dbReference type="NCBI Taxonomy" id="306543"/>
    <lineage>
        <taxon>Bacteria</taxon>
        <taxon>Bacillati</taxon>
        <taxon>Bacillota</taxon>
        <taxon>Bacilli</taxon>
        <taxon>Bacillales</taxon>
        <taxon>Paenibacillaceae</taxon>
        <taxon>Paenibacillus</taxon>
    </lineage>
</organism>
<protein>
    <submittedName>
        <fullName evidence="3">Serine phosphatase RsbU (Regulator of sigma subunit)</fullName>
    </submittedName>
</protein>
<keyword evidence="4" id="KW-1185">Reference proteome</keyword>
<dbReference type="PANTHER" id="PTHR43156:SF2">
    <property type="entry name" value="STAGE II SPORULATION PROTEIN E"/>
    <property type="match status" value="1"/>
</dbReference>
<reference evidence="3 4" key="1">
    <citation type="submission" date="2023-07" db="EMBL/GenBank/DDBJ databases">
        <title>Sorghum-associated microbial communities from plants grown in Nebraska, USA.</title>
        <authorList>
            <person name="Schachtman D."/>
        </authorList>
    </citation>
    <scope>NUCLEOTIDE SEQUENCE [LARGE SCALE GENOMIC DNA]</scope>
    <source>
        <strain evidence="3 4">CC482</strain>
    </source>
</reference>
<accession>A0ABT9TVV6</accession>
<gene>
    <name evidence="3" type="ORF">J2T15_000427</name>
</gene>
<keyword evidence="1" id="KW-0378">Hydrolase</keyword>
<dbReference type="InterPro" id="IPR001932">
    <property type="entry name" value="PPM-type_phosphatase-like_dom"/>
</dbReference>
<dbReference type="SUPFAM" id="SSF81606">
    <property type="entry name" value="PP2C-like"/>
    <property type="match status" value="1"/>
</dbReference>
<comment type="caution">
    <text evidence="3">The sequence shown here is derived from an EMBL/GenBank/DDBJ whole genome shotgun (WGS) entry which is preliminary data.</text>
</comment>
<dbReference type="InterPro" id="IPR029016">
    <property type="entry name" value="GAF-like_dom_sf"/>
</dbReference>
<dbReference type="Gene3D" id="3.60.40.10">
    <property type="entry name" value="PPM-type phosphatase domain"/>
    <property type="match status" value="1"/>
</dbReference>
<dbReference type="RefSeq" id="WP_307200572.1">
    <property type="nucleotide sequence ID" value="NZ_JAUSSU010000001.1"/>
</dbReference>